<evidence type="ECO:0000256" key="1">
    <source>
        <dbReference type="ARBA" id="ARBA00001966"/>
    </source>
</evidence>
<dbReference type="PANTHER" id="PTHR11228">
    <property type="entry name" value="RADICAL SAM DOMAIN PROTEIN"/>
    <property type="match status" value="1"/>
</dbReference>
<dbReference type="SUPFAM" id="SSF102114">
    <property type="entry name" value="Radical SAM enzymes"/>
    <property type="match status" value="1"/>
</dbReference>
<dbReference type="NCBIfam" id="TIGR04340">
    <property type="entry name" value="rSAM_ACGX"/>
    <property type="match status" value="1"/>
</dbReference>
<dbReference type="CDD" id="cd01335">
    <property type="entry name" value="Radical_SAM"/>
    <property type="match status" value="1"/>
</dbReference>
<name>A0A2G9YZ32_9BACT</name>
<accession>A0A2G9YZ32</accession>
<keyword evidence="3" id="KW-0949">S-adenosyl-L-methionine</keyword>
<keyword evidence="5" id="KW-0408">Iron</keyword>
<feature type="domain" description="Radical SAM core" evidence="7">
    <location>
        <begin position="3"/>
        <end position="232"/>
    </location>
</feature>
<dbReference type="InterPro" id="IPR017200">
    <property type="entry name" value="PqqE-like"/>
</dbReference>
<evidence type="ECO:0000256" key="3">
    <source>
        <dbReference type="ARBA" id="ARBA00022691"/>
    </source>
</evidence>
<dbReference type="InterPro" id="IPR027583">
    <property type="entry name" value="rSAM_ACGX"/>
</dbReference>
<organism evidence="8 9">
    <name type="scientific">Candidatus Nealsonbacteria bacterium CG23_combo_of_CG06-09_8_20_14_all_37_18</name>
    <dbReference type="NCBI Taxonomy" id="1974720"/>
    <lineage>
        <taxon>Bacteria</taxon>
        <taxon>Candidatus Nealsoniibacteriota</taxon>
    </lineage>
</organism>
<dbReference type="Gene3D" id="3.20.20.70">
    <property type="entry name" value="Aldolase class I"/>
    <property type="match status" value="1"/>
</dbReference>
<dbReference type="NCBIfam" id="TIGR04085">
    <property type="entry name" value="rSAM_more_4Fe4S"/>
    <property type="match status" value="1"/>
</dbReference>
<comment type="caution">
    <text evidence="8">The sequence shown here is derived from an EMBL/GenBank/DDBJ whole genome shotgun (WGS) entry which is preliminary data.</text>
</comment>
<evidence type="ECO:0000259" key="7">
    <source>
        <dbReference type="PROSITE" id="PS51918"/>
    </source>
</evidence>
<dbReference type="GO" id="GO:0046872">
    <property type="term" value="F:metal ion binding"/>
    <property type="evidence" value="ECO:0007669"/>
    <property type="project" value="UniProtKB-KW"/>
</dbReference>
<dbReference type="Pfam" id="PF13186">
    <property type="entry name" value="SPASM"/>
    <property type="match status" value="1"/>
</dbReference>
<dbReference type="EMBL" id="PCRQ01000014">
    <property type="protein sequence ID" value="PIP24498.1"/>
    <property type="molecule type" value="Genomic_DNA"/>
</dbReference>
<dbReference type="InterPro" id="IPR050377">
    <property type="entry name" value="Radical_SAM_PqqE_MftC-like"/>
</dbReference>
<dbReference type="InterPro" id="IPR058240">
    <property type="entry name" value="rSAM_sf"/>
</dbReference>
<dbReference type="InterPro" id="IPR007197">
    <property type="entry name" value="rSAM"/>
</dbReference>
<dbReference type="AlphaFoldDB" id="A0A2G9YZ32"/>
<keyword evidence="4" id="KW-0479">Metal-binding</keyword>
<evidence type="ECO:0000256" key="6">
    <source>
        <dbReference type="ARBA" id="ARBA00023014"/>
    </source>
</evidence>
<dbReference type="Proteomes" id="UP000229952">
    <property type="component" value="Unassembled WGS sequence"/>
</dbReference>
<proteinExistence type="predicted"/>
<evidence type="ECO:0000256" key="5">
    <source>
        <dbReference type="ARBA" id="ARBA00023004"/>
    </source>
</evidence>
<reference evidence="8 9" key="1">
    <citation type="submission" date="2017-09" db="EMBL/GenBank/DDBJ databases">
        <title>Depth-based differentiation of microbial function through sediment-hosted aquifers and enrichment of novel symbionts in the deep terrestrial subsurface.</title>
        <authorList>
            <person name="Probst A.J."/>
            <person name="Ladd B."/>
            <person name="Jarett J.K."/>
            <person name="Geller-Mcgrath D.E."/>
            <person name="Sieber C.M."/>
            <person name="Emerson J.B."/>
            <person name="Anantharaman K."/>
            <person name="Thomas B.C."/>
            <person name="Malmstrom R."/>
            <person name="Stieglmeier M."/>
            <person name="Klingl A."/>
            <person name="Woyke T."/>
            <person name="Ryan C.M."/>
            <person name="Banfield J.F."/>
        </authorList>
    </citation>
    <scope>NUCLEOTIDE SEQUENCE [LARGE SCALE GENOMIC DNA]</scope>
    <source>
        <strain evidence="8">CG23_combo_of_CG06-09_8_20_14_all_37_18</strain>
    </source>
</reference>
<dbReference type="GO" id="GO:0003824">
    <property type="term" value="F:catalytic activity"/>
    <property type="evidence" value="ECO:0007669"/>
    <property type="project" value="InterPro"/>
</dbReference>
<comment type="cofactor">
    <cofactor evidence="1">
        <name>[4Fe-4S] cluster</name>
        <dbReference type="ChEBI" id="CHEBI:49883"/>
    </cofactor>
</comment>
<dbReference type="Pfam" id="PF04055">
    <property type="entry name" value="Radical_SAM"/>
    <property type="match status" value="1"/>
</dbReference>
<dbReference type="InterPro" id="IPR023885">
    <property type="entry name" value="4Fe4S-binding_SPASM_dom"/>
</dbReference>
<keyword evidence="2" id="KW-0004">4Fe-4S</keyword>
<evidence type="ECO:0000256" key="4">
    <source>
        <dbReference type="ARBA" id="ARBA00022723"/>
    </source>
</evidence>
<dbReference type="SFLD" id="SFLDS00029">
    <property type="entry name" value="Radical_SAM"/>
    <property type="match status" value="1"/>
</dbReference>
<dbReference type="SFLD" id="SFLDG01386">
    <property type="entry name" value="main_SPASM_domain-containing"/>
    <property type="match status" value="1"/>
</dbReference>
<dbReference type="SMART" id="SM00729">
    <property type="entry name" value="Elp3"/>
    <property type="match status" value="1"/>
</dbReference>
<dbReference type="InterPro" id="IPR013785">
    <property type="entry name" value="Aldolase_TIM"/>
</dbReference>
<protein>
    <submittedName>
        <fullName evidence="8">Radical SAM/SPASM domain protein, ACGX system</fullName>
    </submittedName>
</protein>
<keyword evidence="6" id="KW-0411">Iron-sulfur</keyword>
<dbReference type="GO" id="GO:0051539">
    <property type="term" value="F:4 iron, 4 sulfur cluster binding"/>
    <property type="evidence" value="ECO:0007669"/>
    <property type="project" value="UniProtKB-KW"/>
</dbReference>
<gene>
    <name evidence="8" type="primary">acgM</name>
    <name evidence="8" type="ORF">COX35_00300</name>
</gene>
<evidence type="ECO:0000313" key="9">
    <source>
        <dbReference type="Proteomes" id="UP000229952"/>
    </source>
</evidence>
<dbReference type="PIRSF" id="PIRSF037420">
    <property type="entry name" value="PQQ_syn_pqqE"/>
    <property type="match status" value="1"/>
</dbReference>
<dbReference type="PANTHER" id="PTHR11228:SF7">
    <property type="entry name" value="PQQA PEPTIDE CYCLASE"/>
    <property type="match status" value="1"/>
</dbReference>
<evidence type="ECO:0000313" key="8">
    <source>
        <dbReference type="EMBL" id="PIP24498.1"/>
    </source>
</evidence>
<dbReference type="InterPro" id="IPR006638">
    <property type="entry name" value="Elp3/MiaA/NifB-like_rSAM"/>
</dbReference>
<evidence type="ECO:0000256" key="2">
    <source>
        <dbReference type="ARBA" id="ARBA00022485"/>
    </source>
</evidence>
<sequence length="341" mass="38917">MKEKRGFGFQWHLTERCDQKCKHCYSVAEQKNHLVKEALSVKQCFKIVDKILMFCKKTKCYPGINISGGDPLLVDYFWDIAEYLKKKGLKFSILGNPFHLDKATCDRLVNLGCESYQMSLDGLAKTHDLIRKRGSFRATIDAIELLKSAGIRVAIMNTISAINFSELNKLIWLVTDLRVDLFGFARYCPTSSNLLNMIRPPDYRNLLEEVWETYSSLSDNKTIFSLKEHLFKLLLYEKGLFKPSSKQIVVDGCGCGIRHCAILPDGQVFACRRFVSPVGNLNTSTMEEIFFGDEMAKYRQIETLEGCKDCKLLYCCRGCHATSYGAFGSFFAKDPQCWKLP</sequence>
<dbReference type="SFLD" id="SFLDG01067">
    <property type="entry name" value="SPASM/twitch_domain_containing"/>
    <property type="match status" value="1"/>
</dbReference>
<dbReference type="PROSITE" id="PS51918">
    <property type="entry name" value="RADICAL_SAM"/>
    <property type="match status" value="1"/>
</dbReference>